<evidence type="ECO:0000313" key="1">
    <source>
        <dbReference type="EMBL" id="MDR5895306.1"/>
    </source>
</evidence>
<protein>
    <recommendedName>
        <fullName evidence="3">Zinc ribbon domain-containing protein</fullName>
    </recommendedName>
</protein>
<evidence type="ECO:0000313" key="2">
    <source>
        <dbReference type="Proteomes" id="UP001269375"/>
    </source>
</evidence>
<keyword evidence="2" id="KW-1185">Reference proteome</keyword>
<dbReference type="EMBL" id="JARWAO010000002">
    <property type="protein sequence ID" value="MDR5895306.1"/>
    <property type="molecule type" value="Genomic_DNA"/>
</dbReference>
<dbReference type="Proteomes" id="UP001269375">
    <property type="component" value="Unassembled WGS sequence"/>
</dbReference>
<proteinExistence type="predicted"/>
<gene>
    <name evidence="1" type="ORF">QC825_04340</name>
</gene>
<sequence length="77" mass="8453">MMRVALDMECDECGHDQFMLPVQKKQGDQVTCVQCGKPTCHTSDLESALGAFAKHNTVPEPVLESATDTLGRMRENA</sequence>
<comment type="caution">
    <text evidence="1">The sequence shown here is derived from an EMBL/GenBank/DDBJ whole genome shotgun (WGS) entry which is preliminary data.</text>
</comment>
<name>A0ABU1GTH0_9GAMM</name>
<evidence type="ECO:0008006" key="3">
    <source>
        <dbReference type="Google" id="ProtNLM"/>
    </source>
</evidence>
<organism evidence="1 2">
    <name type="scientific">Larsenimonas suaedae</name>
    <dbReference type="NCBI Taxonomy" id="1851019"/>
    <lineage>
        <taxon>Bacteria</taxon>
        <taxon>Pseudomonadati</taxon>
        <taxon>Pseudomonadota</taxon>
        <taxon>Gammaproteobacteria</taxon>
        <taxon>Oceanospirillales</taxon>
        <taxon>Halomonadaceae</taxon>
        <taxon>Larsenimonas</taxon>
    </lineage>
</organism>
<reference evidence="1 2" key="1">
    <citation type="submission" date="2023-04" db="EMBL/GenBank/DDBJ databases">
        <title>A long-awaited taxogenomic arrangement of the family Halomonadaceae.</title>
        <authorList>
            <person name="De La Haba R."/>
            <person name="Chuvochina M."/>
            <person name="Wittouck S."/>
            <person name="Arahal D.R."/>
            <person name="Sanchez-Porro C."/>
            <person name="Hugenholtz P."/>
            <person name="Ventosa A."/>
        </authorList>
    </citation>
    <scope>NUCLEOTIDE SEQUENCE [LARGE SCALE GENOMIC DNA]</scope>
    <source>
        <strain evidence="1 2">DSM 22428</strain>
    </source>
</reference>
<accession>A0ABU1GTH0</accession>
<dbReference type="RefSeq" id="WP_251590827.1">
    <property type="nucleotide sequence ID" value="NZ_JAMLJI010000001.1"/>
</dbReference>